<evidence type="ECO:0000313" key="3">
    <source>
        <dbReference type="Proteomes" id="UP001432166"/>
    </source>
</evidence>
<organism evidence="2 3">
    <name type="scientific">Streptomyces tauricus</name>
    <dbReference type="NCBI Taxonomy" id="68274"/>
    <lineage>
        <taxon>Bacteria</taxon>
        <taxon>Bacillati</taxon>
        <taxon>Actinomycetota</taxon>
        <taxon>Actinomycetes</taxon>
        <taxon>Kitasatosporales</taxon>
        <taxon>Streptomycetaceae</taxon>
        <taxon>Streptomyces</taxon>
        <taxon>Streptomyces aurantiacus group</taxon>
    </lineage>
</organism>
<gene>
    <name evidence="2" type="ORF">OG288_29310</name>
</gene>
<keyword evidence="3" id="KW-1185">Reference proteome</keyword>
<dbReference type="Pfam" id="PF14279">
    <property type="entry name" value="HNH_5"/>
    <property type="match status" value="1"/>
</dbReference>
<dbReference type="InterPro" id="IPR029471">
    <property type="entry name" value="HNH_5"/>
</dbReference>
<evidence type="ECO:0000259" key="1">
    <source>
        <dbReference type="SMART" id="SM00507"/>
    </source>
</evidence>
<sequence>MRAKKNEWLTHEYFRTYRIANAVDTIMRDPFSHLRHLEGLTVNDGIYDFLPHWQKDSALHKFIRYVADEILMNDTDGPTRVPFGPDPVHPDWILPVDAAMLQYGIIDEPLFFIPDEPAPGGTPGSASDASEPNGPYHVVNACYDYLLNLRWTQVYEDLMSRITDEVFYVMFLNRRALANLNQFLSGYVEEVTSDGFNADEASLADLFVRDGELKRVRPTMWARRAVFYRDRGRCTSCGTDLSGLIDTLSVGNYDHMVPLARGGLNDVTNLQLLCENCNSKKSDNIEDPSNRYRRWY</sequence>
<keyword evidence="2" id="KW-0255">Endonuclease</keyword>
<reference evidence="2" key="1">
    <citation type="submission" date="2022-10" db="EMBL/GenBank/DDBJ databases">
        <title>The complete genomes of actinobacterial strains from the NBC collection.</title>
        <authorList>
            <person name="Joergensen T.S."/>
            <person name="Alvarez Arevalo M."/>
            <person name="Sterndorff E.B."/>
            <person name="Faurdal D."/>
            <person name="Vuksanovic O."/>
            <person name="Mourched A.-S."/>
            <person name="Charusanti P."/>
            <person name="Shaw S."/>
            <person name="Blin K."/>
            <person name="Weber T."/>
        </authorList>
    </citation>
    <scope>NUCLEOTIDE SEQUENCE</scope>
    <source>
        <strain evidence="2">NBC_00189</strain>
    </source>
</reference>
<dbReference type="PANTHER" id="PTHR33877">
    <property type="entry name" value="SLL1193 PROTEIN"/>
    <property type="match status" value="1"/>
</dbReference>
<evidence type="ECO:0000313" key="2">
    <source>
        <dbReference type="EMBL" id="WTP52043.1"/>
    </source>
</evidence>
<dbReference type="InterPro" id="IPR003615">
    <property type="entry name" value="HNH_nuc"/>
</dbReference>
<dbReference type="Proteomes" id="UP001432166">
    <property type="component" value="Chromosome"/>
</dbReference>
<dbReference type="InterPro" id="IPR052892">
    <property type="entry name" value="NA-targeting_endonuclease"/>
</dbReference>
<protein>
    <submittedName>
        <fullName evidence="2">HNH endonuclease</fullName>
    </submittedName>
</protein>
<dbReference type="Gene3D" id="1.10.30.50">
    <property type="match status" value="1"/>
</dbReference>
<dbReference type="SMART" id="SM00507">
    <property type="entry name" value="HNHc"/>
    <property type="match status" value="1"/>
</dbReference>
<feature type="domain" description="HNH nuclease" evidence="1">
    <location>
        <begin position="221"/>
        <end position="279"/>
    </location>
</feature>
<proteinExistence type="predicted"/>
<dbReference type="EMBL" id="CP108133">
    <property type="protein sequence ID" value="WTP52043.1"/>
    <property type="molecule type" value="Genomic_DNA"/>
</dbReference>
<accession>A0ABZ1JNV1</accession>
<dbReference type="CDD" id="cd00085">
    <property type="entry name" value="HNHc"/>
    <property type="match status" value="1"/>
</dbReference>
<dbReference type="RefSeq" id="WP_328938642.1">
    <property type="nucleotide sequence ID" value="NZ_CP108133.1"/>
</dbReference>
<dbReference type="GO" id="GO:0004519">
    <property type="term" value="F:endonuclease activity"/>
    <property type="evidence" value="ECO:0007669"/>
    <property type="project" value="UniProtKB-KW"/>
</dbReference>
<dbReference type="PANTHER" id="PTHR33877:SF2">
    <property type="entry name" value="OS07G0170200 PROTEIN"/>
    <property type="match status" value="1"/>
</dbReference>
<keyword evidence="2" id="KW-0378">Hydrolase</keyword>
<name>A0ABZ1JNV1_9ACTN</name>
<keyword evidence="2" id="KW-0540">Nuclease</keyword>